<sequence length="401" mass="42779">MRIATSSSSSSSSHVNAESAVKDIAEEILRSFTSPDLVLAYYTETQDAKTLQSALNSAFPSAQVLGCSSCQGTMTDKGYLSGHTLSVLAIKDPQGAYGSAALELDPSANIQSQAQTVLRSALDNSGRPGELPALITLHTTPGHEEIVLHAIRSELGVNIPIIGGTAADNAIAGYWSLFDKHTLTDNGISMAVFFPSARVSYAFHSGYAATGKSAVATRIDGRTLLELDGQPAAIVYANWYKEETGLDIDNSALFAESTLFPLGRQTGEIHSMPYYTLSHPAVVSKENGIEMFCNMQEGETVHLMSGTTEMLVSRAGRVVDSANEHDSLKRDPIGGIAIYCAGCMLHVKDSLHDVAANMSLSMHEAPFICPFTFGEQGQFLGGEIAHGNLMISAVLFHKDEL</sequence>
<feature type="domain" description="FIST" evidence="1">
    <location>
        <begin position="34"/>
        <end position="231"/>
    </location>
</feature>
<evidence type="ECO:0000313" key="4">
    <source>
        <dbReference type="Proteomes" id="UP000190162"/>
    </source>
</evidence>
<dbReference type="Pfam" id="PF10442">
    <property type="entry name" value="FIST_C"/>
    <property type="match status" value="1"/>
</dbReference>
<keyword evidence="4" id="KW-1185">Reference proteome</keyword>
<gene>
    <name evidence="3" type="ORF">SAMN02745132_03033</name>
</gene>
<dbReference type="Proteomes" id="UP000190162">
    <property type="component" value="Unassembled WGS sequence"/>
</dbReference>
<organism evidence="3 4">
    <name type="scientific">Enterovibrio nigricans DSM 22720</name>
    <dbReference type="NCBI Taxonomy" id="1121868"/>
    <lineage>
        <taxon>Bacteria</taxon>
        <taxon>Pseudomonadati</taxon>
        <taxon>Pseudomonadota</taxon>
        <taxon>Gammaproteobacteria</taxon>
        <taxon>Vibrionales</taxon>
        <taxon>Vibrionaceae</taxon>
        <taxon>Enterovibrio</taxon>
    </lineage>
</organism>
<dbReference type="RefSeq" id="WP_078753283.1">
    <property type="nucleotide sequence ID" value="NZ_FUXU01000043.1"/>
</dbReference>
<dbReference type="InterPro" id="IPR013702">
    <property type="entry name" value="FIST_domain_N"/>
</dbReference>
<dbReference type="PANTHER" id="PTHR40252">
    <property type="entry name" value="BLR0328 PROTEIN"/>
    <property type="match status" value="1"/>
</dbReference>
<dbReference type="InterPro" id="IPR019494">
    <property type="entry name" value="FIST_C"/>
</dbReference>
<dbReference type="AlphaFoldDB" id="A0A1T4V1K9"/>
<dbReference type="Pfam" id="PF08495">
    <property type="entry name" value="FIST"/>
    <property type="match status" value="1"/>
</dbReference>
<dbReference type="EMBL" id="FUXU01000043">
    <property type="protein sequence ID" value="SKA58823.1"/>
    <property type="molecule type" value="Genomic_DNA"/>
</dbReference>
<accession>A0A1T4V1K9</accession>
<dbReference type="PANTHER" id="PTHR40252:SF2">
    <property type="entry name" value="BLR0328 PROTEIN"/>
    <property type="match status" value="1"/>
</dbReference>
<dbReference type="OrthoDB" id="179842at2"/>
<evidence type="ECO:0000313" key="3">
    <source>
        <dbReference type="EMBL" id="SKA58823.1"/>
    </source>
</evidence>
<feature type="domain" description="FIST C-domain" evidence="2">
    <location>
        <begin position="232"/>
        <end position="379"/>
    </location>
</feature>
<reference evidence="4" key="1">
    <citation type="submission" date="2017-02" db="EMBL/GenBank/DDBJ databases">
        <authorList>
            <person name="Varghese N."/>
            <person name="Submissions S."/>
        </authorList>
    </citation>
    <scope>NUCLEOTIDE SEQUENCE [LARGE SCALE GENOMIC DNA]</scope>
    <source>
        <strain evidence="4">DSM 22720</strain>
    </source>
</reference>
<dbReference type="SMART" id="SM00897">
    <property type="entry name" value="FIST"/>
    <property type="match status" value="1"/>
</dbReference>
<evidence type="ECO:0000259" key="1">
    <source>
        <dbReference type="SMART" id="SM00897"/>
    </source>
</evidence>
<proteinExistence type="predicted"/>
<evidence type="ECO:0000259" key="2">
    <source>
        <dbReference type="SMART" id="SM01204"/>
    </source>
</evidence>
<name>A0A1T4V1K9_9GAMM</name>
<protein>
    <submittedName>
        <fullName evidence="3">Uncharacterized conserved protein, contains FIST_N domain</fullName>
    </submittedName>
</protein>
<dbReference type="SMART" id="SM01204">
    <property type="entry name" value="FIST_C"/>
    <property type="match status" value="1"/>
</dbReference>